<evidence type="ECO:0000256" key="4">
    <source>
        <dbReference type="ARBA" id="ARBA00022989"/>
    </source>
</evidence>
<dbReference type="Pfam" id="PF01569">
    <property type="entry name" value="PAP2"/>
    <property type="match status" value="1"/>
</dbReference>
<keyword evidence="4 6" id="KW-1133">Transmembrane helix</keyword>
<dbReference type="GO" id="GO:0007165">
    <property type="term" value="P:signal transduction"/>
    <property type="evidence" value="ECO:0007669"/>
    <property type="project" value="TreeGrafter"/>
</dbReference>
<organism evidence="8">
    <name type="scientific">Bactrocera dorsalis</name>
    <name type="common">Oriental fruit fly</name>
    <name type="synonym">Dacus dorsalis</name>
    <dbReference type="NCBI Taxonomy" id="27457"/>
    <lineage>
        <taxon>Eukaryota</taxon>
        <taxon>Metazoa</taxon>
        <taxon>Ecdysozoa</taxon>
        <taxon>Arthropoda</taxon>
        <taxon>Hexapoda</taxon>
        <taxon>Insecta</taxon>
        <taxon>Pterygota</taxon>
        <taxon>Neoptera</taxon>
        <taxon>Endopterygota</taxon>
        <taxon>Diptera</taxon>
        <taxon>Brachycera</taxon>
        <taxon>Muscomorpha</taxon>
        <taxon>Tephritoidea</taxon>
        <taxon>Tephritidae</taxon>
        <taxon>Bactrocera</taxon>
        <taxon>Bactrocera</taxon>
    </lineage>
</organism>
<evidence type="ECO:0000313" key="8">
    <source>
        <dbReference type="EMBL" id="JAC54984.1"/>
    </source>
</evidence>
<dbReference type="InterPro" id="IPR043216">
    <property type="entry name" value="PAP-like"/>
</dbReference>
<evidence type="ECO:0000256" key="6">
    <source>
        <dbReference type="SAM" id="Phobius"/>
    </source>
</evidence>
<dbReference type="AlphaFoldDB" id="A0A034WJY5"/>
<evidence type="ECO:0000259" key="7">
    <source>
        <dbReference type="SMART" id="SM00014"/>
    </source>
</evidence>
<keyword evidence="5 6" id="KW-0472">Membrane</keyword>
<evidence type="ECO:0000256" key="3">
    <source>
        <dbReference type="ARBA" id="ARBA00022692"/>
    </source>
</evidence>
<feature type="non-terminal residue" evidence="8">
    <location>
        <position position="1"/>
    </location>
</feature>
<dbReference type="PANTHER" id="PTHR10165:SF197">
    <property type="entry name" value="FI04477P-RELATED"/>
    <property type="match status" value="1"/>
</dbReference>
<feature type="transmembrane region" description="Helical" evidence="6">
    <location>
        <begin position="197"/>
        <end position="218"/>
    </location>
</feature>
<proteinExistence type="inferred from homology"/>
<dbReference type="SMART" id="SM00014">
    <property type="entry name" value="acidPPc"/>
    <property type="match status" value="1"/>
</dbReference>
<feature type="transmembrane region" description="Helical" evidence="6">
    <location>
        <begin position="357"/>
        <end position="375"/>
    </location>
</feature>
<feature type="transmembrane region" description="Helical" evidence="6">
    <location>
        <begin position="324"/>
        <end position="345"/>
    </location>
</feature>
<dbReference type="GO" id="GO:0006644">
    <property type="term" value="P:phospholipid metabolic process"/>
    <property type="evidence" value="ECO:0007669"/>
    <property type="project" value="InterPro"/>
</dbReference>
<dbReference type="SUPFAM" id="SSF48317">
    <property type="entry name" value="Acid phosphatase/Vanadium-dependent haloperoxidase"/>
    <property type="match status" value="1"/>
</dbReference>
<dbReference type="EMBL" id="GAKP01003969">
    <property type="protein sequence ID" value="JAC54983.1"/>
    <property type="molecule type" value="Transcribed_RNA"/>
</dbReference>
<dbReference type="PANTHER" id="PTHR10165">
    <property type="entry name" value="LIPID PHOSPHATE PHOSPHATASE"/>
    <property type="match status" value="1"/>
</dbReference>
<sequence>AVVILCCGNTVRLCLLCLYSSGLIAGLVFIERDLLIQENNMSSLRPTSLSDAALLQRLDSLSSNSEPSSPTSQVGVVQTTVTFAPAPTKNNFSTKPLPITISNSQYKNNNNNVSLPFNGYLNGSDNAPSEPVNAENMDSKNGMSIICCRIISDFLILGCVALPVLAFHLWGTSYKRGFFCGDKSLKHPFKKNTVDNWMLFLMCFVIPISLITTVEFFLSHYNRTHGLCNVTFQRYFICRLEIADWIVESYKKIGLLIFGSGVGQLTMDIAKYSIGRLRPHFFAVCQPVMTDGTTCNDTVNADRYIEEFICTGNATPRMLKQMSLSFPSGHASFACFAMVYITVYLEKRMTWERCKMVKHFIQFLLLMFAWYTGLTRISDSQHHTTDVLAGSAIGAFYAIVLIRTLW</sequence>
<comment type="subcellular location">
    <subcellularLocation>
        <location evidence="1">Membrane</location>
        <topology evidence="1">Multi-pass membrane protein</topology>
    </subcellularLocation>
</comment>
<dbReference type="InterPro" id="IPR036938">
    <property type="entry name" value="PAP2/HPO_sf"/>
</dbReference>
<feature type="domain" description="Phosphatidic acid phosphatase type 2/haloperoxidase" evidence="7">
    <location>
        <begin position="253"/>
        <end position="402"/>
    </location>
</feature>
<dbReference type="CDD" id="cd03384">
    <property type="entry name" value="PAP2_wunen"/>
    <property type="match status" value="1"/>
</dbReference>
<feature type="transmembrane region" description="Helical" evidence="6">
    <location>
        <begin position="150"/>
        <end position="170"/>
    </location>
</feature>
<dbReference type="OrthoDB" id="8907274at2759"/>
<keyword evidence="3 6" id="KW-0812">Transmembrane</keyword>
<dbReference type="EMBL" id="GAKP01003968">
    <property type="protein sequence ID" value="JAC54984.1"/>
    <property type="molecule type" value="Transcribed_RNA"/>
</dbReference>
<dbReference type="Gene3D" id="1.20.144.10">
    <property type="entry name" value="Phosphatidic acid phosphatase type 2/haloperoxidase"/>
    <property type="match status" value="1"/>
</dbReference>
<dbReference type="GO" id="GO:0005886">
    <property type="term" value="C:plasma membrane"/>
    <property type="evidence" value="ECO:0007669"/>
    <property type="project" value="TreeGrafter"/>
</dbReference>
<feature type="transmembrane region" description="Helical" evidence="6">
    <location>
        <begin position="387"/>
        <end position="405"/>
    </location>
</feature>
<dbReference type="GO" id="GO:0046839">
    <property type="term" value="P:phospholipid dephosphorylation"/>
    <property type="evidence" value="ECO:0007669"/>
    <property type="project" value="TreeGrafter"/>
</dbReference>
<evidence type="ECO:0000256" key="5">
    <source>
        <dbReference type="ARBA" id="ARBA00023136"/>
    </source>
</evidence>
<comment type="similarity">
    <text evidence="2">Belongs to the PA-phosphatase related phosphoesterase family.</text>
</comment>
<dbReference type="InterPro" id="IPR000326">
    <property type="entry name" value="PAP2/HPO"/>
</dbReference>
<reference evidence="8" key="1">
    <citation type="journal article" date="2014" name="BMC Genomics">
        <title>Characterizing the developmental transcriptome of the oriental fruit fly, Bactrocera dorsalis (Diptera: Tephritidae) through comparative genomic analysis with Drosophila melanogaster utilizing modENCODE datasets.</title>
        <authorList>
            <person name="Geib S.M."/>
            <person name="Calla B."/>
            <person name="Hall B."/>
            <person name="Hou S."/>
            <person name="Manoukis N.C."/>
        </authorList>
    </citation>
    <scope>NUCLEOTIDE SEQUENCE</scope>
    <source>
        <strain evidence="8">Punador</strain>
    </source>
</reference>
<name>A0A034WJY5_BACDO</name>
<evidence type="ECO:0000256" key="2">
    <source>
        <dbReference type="ARBA" id="ARBA00008816"/>
    </source>
</evidence>
<dbReference type="GO" id="GO:0008195">
    <property type="term" value="F:phosphatidate phosphatase activity"/>
    <property type="evidence" value="ECO:0007669"/>
    <property type="project" value="TreeGrafter"/>
</dbReference>
<protein>
    <submittedName>
        <fullName evidence="8">Putative phosphatidate phosphatase</fullName>
    </submittedName>
</protein>
<gene>
    <name evidence="8" type="primary">WUN</name>
</gene>
<evidence type="ECO:0000256" key="1">
    <source>
        <dbReference type="ARBA" id="ARBA00004141"/>
    </source>
</evidence>
<accession>A0A034WJY5</accession>